<reference evidence="2" key="1">
    <citation type="submission" date="2022-06" db="EMBL/GenBank/DDBJ databases">
        <title>Complete genome sequences of two strains of the flax pathogen Septoria linicola.</title>
        <authorList>
            <person name="Lapalu N."/>
            <person name="Simon A."/>
            <person name="Demenou B."/>
            <person name="Paumier D."/>
            <person name="Guillot M.-P."/>
            <person name="Gout L."/>
            <person name="Valade R."/>
        </authorList>
    </citation>
    <scope>NUCLEOTIDE SEQUENCE</scope>
    <source>
        <strain evidence="2">SE15195</strain>
    </source>
</reference>
<organism evidence="2 3">
    <name type="scientific">Septoria linicola</name>
    <dbReference type="NCBI Taxonomy" id="215465"/>
    <lineage>
        <taxon>Eukaryota</taxon>
        <taxon>Fungi</taxon>
        <taxon>Dikarya</taxon>
        <taxon>Ascomycota</taxon>
        <taxon>Pezizomycotina</taxon>
        <taxon>Dothideomycetes</taxon>
        <taxon>Dothideomycetidae</taxon>
        <taxon>Mycosphaerellales</taxon>
        <taxon>Mycosphaerellaceae</taxon>
        <taxon>Septoria</taxon>
    </lineage>
</organism>
<evidence type="ECO:0000313" key="2">
    <source>
        <dbReference type="EMBL" id="USW58865.1"/>
    </source>
</evidence>
<proteinExistence type="predicted"/>
<name>A0A9Q9B1D4_9PEZI</name>
<feature type="region of interest" description="Disordered" evidence="1">
    <location>
        <begin position="233"/>
        <end position="295"/>
    </location>
</feature>
<keyword evidence="3" id="KW-1185">Reference proteome</keyword>
<evidence type="ECO:0000256" key="1">
    <source>
        <dbReference type="SAM" id="MobiDB-lite"/>
    </source>
</evidence>
<dbReference type="EMBL" id="CP099428">
    <property type="protein sequence ID" value="USW58865.1"/>
    <property type="molecule type" value="Genomic_DNA"/>
</dbReference>
<dbReference type="PANTHER" id="PTHR21521:SF0">
    <property type="entry name" value="AMUN, ISOFORM A"/>
    <property type="match status" value="1"/>
</dbReference>
<gene>
    <name evidence="2" type="ORF">Slin15195_G121840</name>
</gene>
<protein>
    <submittedName>
        <fullName evidence="2">DNA glycosylase</fullName>
    </submittedName>
</protein>
<dbReference type="PANTHER" id="PTHR21521">
    <property type="entry name" value="AMUN, ISOFORM A"/>
    <property type="match status" value="1"/>
</dbReference>
<dbReference type="GO" id="GO:0003824">
    <property type="term" value="F:catalytic activity"/>
    <property type="evidence" value="ECO:0007669"/>
    <property type="project" value="InterPro"/>
</dbReference>
<dbReference type="SUPFAM" id="SSF48150">
    <property type="entry name" value="DNA-glycosylase"/>
    <property type="match status" value="1"/>
</dbReference>
<dbReference type="AlphaFoldDB" id="A0A9Q9B1D4"/>
<evidence type="ECO:0000313" key="3">
    <source>
        <dbReference type="Proteomes" id="UP001056384"/>
    </source>
</evidence>
<dbReference type="Proteomes" id="UP001056384">
    <property type="component" value="Chromosome 11"/>
</dbReference>
<dbReference type="InterPro" id="IPR011257">
    <property type="entry name" value="DNA_glycosylase"/>
</dbReference>
<sequence>MSLEDGHRIDAITTEVFAGLLEHYPHVVPARASEYEFRRYTQIPQTIAARKVKDEAQLGKTEVVVLVDWKLAHGTFRPKLKQLVQSNPPDVVEKTTAAAFASFDGSPENVKSSLAELSTLKGIGPATASLLLSVAFPDQVPFFSDELFRWAFWEEGKGKGWDRSIKYTPKEYLELYSKVQEVRNKHGWPAANIEKTAFVLGVRCTEKGRSARASEVTVVGQASDRATILEKMAKKRAGVDIDETTPPPTKKAKQSSASKTPSGDKKEKKPAGTAKAGRVRSTGTRSSSRLKGKAS</sequence>
<dbReference type="GO" id="GO:0006281">
    <property type="term" value="P:DNA repair"/>
    <property type="evidence" value="ECO:0007669"/>
    <property type="project" value="InterPro"/>
</dbReference>
<accession>A0A9Q9B1D4</accession>